<evidence type="ECO:0000256" key="8">
    <source>
        <dbReference type="ARBA" id="ARBA00023304"/>
    </source>
</evidence>
<dbReference type="NCBIfam" id="TIGR02087">
    <property type="entry name" value="LEUD_arch"/>
    <property type="match status" value="1"/>
</dbReference>
<dbReference type="InterPro" id="IPR000573">
    <property type="entry name" value="AconitaseA/IPMdHydase_ssu_swvl"/>
</dbReference>
<sequence>MSEVSTAARLRVTGRVWVFGDGLTTDDMYPPDAMKLDLPEAAKQVFYAVRPGWTEEVRPGDVVVAGRNFGLGSSRPVAALFNHLGVAALIAEEFNSLFFRNAVNAGLPAMTVPGATSRFTDGDIAALHLATGRWRNLTTDAGGTVPVLPDLVLQIIASGGVLPRLAEQGYLPAELADVLRSPAATAAGQGSGA</sequence>
<evidence type="ECO:0000256" key="10">
    <source>
        <dbReference type="ARBA" id="ARBA00033368"/>
    </source>
</evidence>
<evidence type="ECO:0000313" key="13">
    <source>
        <dbReference type="Proteomes" id="UP001500635"/>
    </source>
</evidence>
<dbReference type="InterPro" id="IPR011827">
    <property type="entry name" value="LeuD_type2/HacB/DmdB"/>
</dbReference>
<keyword evidence="5" id="KW-0432">Leucine biosynthesis</keyword>
<evidence type="ECO:0000256" key="7">
    <source>
        <dbReference type="ARBA" id="ARBA00023239"/>
    </source>
</evidence>
<dbReference type="EC" id="4.2.1.33" evidence="3"/>
<protein>
    <recommendedName>
        <fullName evidence="4">3-isopropylmalate dehydratase small subunit</fullName>
        <ecNumber evidence="3">4.2.1.33</ecNumber>
    </recommendedName>
    <alternativeName>
        <fullName evidence="9">Alpha-IPM isomerase</fullName>
    </alternativeName>
    <alternativeName>
        <fullName evidence="10">Isopropylmalate isomerase</fullName>
    </alternativeName>
</protein>
<dbReference type="PANTHER" id="PTHR43345:SF9">
    <property type="entry name" value="3-ISOPROPYLMALATE DEHYDRATASE SMALL SUBUNIT"/>
    <property type="match status" value="1"/>
</dbReference>
<keyword evidence="13" id="KW-1185">Reference proteome</keyword>
<dbReference type="PANTHER" id="PTHR43345">
    <property type="entry name" value="3-ISOPROPYLMALATE DEHYDRATASE SMALL SUBUNIT 2-RELATED-RELATED"/>
    <property type="match status" value="1"/>
</dbReference>
<comment type="catalytic activity">
    <reaction evidence="1">
        <text>(2R,3S)-3-isopropylmalate = (2S)-2-isopropylmalate</text>
        <dbReference type="Rhea" id="RHEA:32287"/>
        <dbReference type="ChEBI" id="CHEBI:1178"/>
        <dbReference type="ChEBI" id="CHEBI:35121"/>
        <dbReference type="EC" id="4.2.1.33"/>
    </reaction>
</comment>
<evidence type="ECO:0000256" key="3">
    <source>
        <dbReference type="ARBA" id="ARBA00011998"/>
    </source>
</evidence>
<dbReference type="InterPro" id="IPR015928">
    <property type="entry name" value="Aconitase/3IPM_dehydase_swvl"/>
</dbReference>
<gene>
    <name evidence="12" type="ORF">GCM10023147_03300</name>
</gene>
<evidence type="ECO:0000256" key="2">
    <source>
        <dbReference type="ARBA" id="ARBA00004729"/>
    </source>
</evidence>
<accession>A0ABP8J2F6</accession>
<keyword evidence="8" id="KW-0100">Branched-chain amino acid biosynthesis</keyword>
<evidence type="ECO:0000256" key="5">
    <source>
        <dbReference type="ARBA" id="ARBA00022430"/>
    </source>
</evidence>
<comment type="caution">
    <text evidence="12">The sequence shown here is derived from an EMBL/GenBank/DDBJ whole genome shotgun (WGS) entry which is preliminary data.</text>
</comment>
<evidence type="ECO:0000256" key="6">
    <source>
        <dbReference type="ARBA" id="ARBA00022605"/>
    </source>
</evidence>
<keyword evidence="7" id="KW-0456">Lyase</keyword>
<organism evidence="12 13">
    <name type="scientific">Tsukamurella soli</name>
    <dbReference type="NCBI Taxonomy" id="644556"/>
    <lineage>
        <taxon>Bacteria</taxon>
        <taxon>Bacillati</taxon>
        <taxon>Actinomycetota</taxon>
        <taxon>Actinomycetes</taxon>
        <taxon>Mycobacteriales</taxon>
        <taxon>Tsukamurellaceae</taxon>
        <taxon>Tsukamurella</taxon>
    </lineage>
</organism>
<feature type="domain" description="Aconitase A/isopropylmalate dehydratase small subunit swivel" evidence="11">
    <location>
        <begin position="62"/>
        <end position="108"/>
    </location>
</feature>
<evidence type="ECO:0000256" key="1">
    <source>
        <dbReference type="ARBA" id="ARBA00000491"/>
    </source>
</evidence>
<dbReference type="InterPro" id="IPR050075">
    <property type="entry name" value="LeuD"/>
</dbReference>
<evidence type="ECO:0000256" key="9">
    <source>
        <dbReference type="ARBA" id="ARBA00031631"/>
    </source>
</evidence>
<evidence type="ECO:0000256" key="4">
    <source>
        <dbReference type="ARBA" id="ARBA00017233"/>
    </source>
</evidence>
<dbReference type="EMBL" id="BAABFR010000003">
    <property type="protein sequence ID" value="GAA4383716.1"/>
    <property type="molecule type" value="Genomic_DNA"/>
</dbReference>
<dbReference type="Pfam" id="PF00694">
    <property type="entry name" value="Aconitase_C"/>
    <property type="match status" value="1"/>
</dbReference>
<dbReference type="Gene3D" id="3.20.19.10">
    <property type="entry name" value="Aconitase, domain 4"/>
    <property type="match status" value="1"/>
</dbReference>
<comment type="pathway">
    <text evidence="2">Amino-acid biosynthesis; L-leucine biosynthesis; L-leucine from 3-methyl-2-oxobutanoate: step 2/4.</text>
</comment>
<name>A0ABP8J2F6_9ACTN</name>
<keyword evidence="6" id="KW-0028">Amino-acid biosynthesis</keyword>
<proteinExistence type="predicted"/>
<evidence type="ECO:0000259" key="11">
    <source>
        <dbReference type="Pfam" id="PF00694"/>
    </source>
</evidence>
<evidence type="ECO:0000313" key="12">
    <source>
        <dbReference type="EMBL" id="GAA4383716.1"/>
    </source>
</evidence>
<reference evidence="13" key="1">
    <citation type="journal article" date="2019" name="Int. J. Syst. Evol. Microbiol.">
        <title>The Global Catalogue of Microorganisms (GCM) 10K type strain sequencing project: providing services to taxonomists for standard genome sequencing and annotation.</title>
        <authorList>
            <consortium name="The Broad Institute Genomics Platform"/>
            <consortium name="The Broad Institute Genome Sequencing Center for Infectious Disease"/>
            <person name="Wu L."/>
            <person name="Ma J."/>
        </authorList>
    </citation>
    <scope>NUCLEOTIDE SEQUENCE [LARGE SCALE GENOMIC DNA]</scope>
    <source>
        <strain evidence="13">JCM 17688</strain>
    </source>
</reference>
<dbReference type="SUPFAM" id="SSF52016">
    <property type="entry name" value="LeuD/IlvD-like"/>
    <property type="match status" value="1"/>
</dbReference>
<dbReference type="Proteomes" id="UP001500635">
    <property type="component" value="Unassembled WGS sequence"/>
</dbReference>